<dbReference type="AlphaFoldDB" id="A0AAF3FAP6"/>
<evidence type="ECO:0000256" key="4">
    <source>
        <dbReference type="SAM" id="Phobius"/>
    </source>
</evidence>
<evidence type="ECO:0000313" key="6">
    <source>
        <dbReference type="Proteomes" id="UP000887575"/>
    </source>
</evidence>
<keyword evidence="6" id="KW-1185">Reference proteome</keyword>
<dbReference type="GO" id="GO:0008289">
    <property type="term" value="F:lipid binding"/>
    <property type="evidence" value="ECO:0007669"/>
    <property type="project" value="UniProtKB-KW"/>
</dbReference>
<keyword evidence="4" id="KW-0812">Transmembrane</keyword>
<dbReference type="SUPFAM" id="SSF50814">
    <property type="entry name" value="Lipocalins"/>
    <property type="match status" value="1"/>
</dbReference>
<evidence type="ECO:0000256" key="1">
    <source>
        <dbReference type="ARBA" id="ARBA00008390"/>
    </source>
</evidence>
<organism evidence="6 7">
    <name type="scientific">Mesorhabditis belari</name>
    <dbReference type="NCBI Taxonomy" id="2138241"/>
    <lineage>
        <taxon>Eukaryota</taxon>
        <taxon>Metazoa</taxon>
        <taxon>Ecdysozoa</taxon>
        <taxon>Nematoda</taxon>
        <taxon>Chromadorea</taxon>
        <taxon>Rhabditida</taxon>
        <taxon>Rhabditina</taxon>
        <taxon>Rhabditomorpha</taxon>
        <taxon>Rhabditoidea</taxon>
        <taxon>Rhabditidae</taxon>
        <taxon>Mesorhabditinae</taxon>
        <taxon>Mesorhabditis</taxon>
    </lineage>
</organism>
<dbReference type="WBParaSite" id="MBELARI_LOCUS3885">
    <property type="protein sequence ID" value="MBELARI_LOCUS3885"/>
    <property type="gene ID" value="MBELARI_LOCUS3885"/>
</dbReference>
<keyword evidence="2" id="KW-0813">Transport</keyword>
<dbReference type="PANTHER" id="PTHR22725:SF9">
    <property type="entry name" value="FATTY ACID-BINDING PROTEIN HOMOLOG 3"/>
    <property type="match status" value="1"/>
</dbReference>
<dbReference type="Pfam" id="PF06212">
    <property type="entry name" value="GRIM-19"/>
    <property type="match status" value="1"/>
</dbReference>
<accession>A0AAF3FAP6</accession>
<keyword evidence="4" id="KW-0472">Membrane</keyword>
<evidence type="ECO:0000313" key="7">
    <source>
        <dbReference type="WBParaSite" id="MBELARI_LOCUS3885"/>
    </source>
</evidence>
<dbReference type="Proteomes" id="UP000887575">
    <property type="component" value="Unassembled WGS sequence"/>
</dbReference>
<proteinExistence type="inferred from homology"/>
<sequence>MSSPSMPPTFFGSFKLERSENFDEYLASKGVNWFLRKMIGFTSVTKVINEEGDGKWMMENRSSKKNTAYHGWKMGETFEAEGLDGKQHQITFDYNDDTLFEKHIRMDDPNDKGETYRYNVDGDYLVLTMQNQAITCKRWMAETGLRQEMPPQGGYQKFNFHRTFPKLVWRPYLAISVGTAITLVGSYYALWRKKWYITEKFEDVELNTAMQPFLTAERDRYWLKLLAKNRDLEAEIMKDVPGWKVGTWYGEPVYFTIGEKWWDPTPIEVFAHSHPKAYEWEAMWRHHPEYSAPHFWDNLLPESIRKHLW</sequence>
<keyword evidence="4" id="KW-1133">Transmembrane helix</keyword>
<feature type="domain" description="Cytosolic fatty-acid binding proteins" evidence="5">
    <location>
        <begin position="12"/>
        <end position="29"/>
    </location>
</feature>
<evidence type="ECO:0000259" key="5">
    <source>
        <dbReference type="PROSITE" id="PS00214"/>
    </source>
</evidence>
<dbReference type="InterPro" id="IPR012674">
    <property type="entry name" value="Calycin"/>
</dbReference>
<dbReference type="PANTHER" id="PTHR22725">
    <property type="entry name" value="FATTY ACID-BINDING PROTEIN HOMOLOG 1-RELATED-RELATED"/>
    <property type="match status" value="1"/>
</dbReference>
<evidence type="ECO:0000256" key="3">
    <source>
        <dbReference type="ARBA" id="ARBA00023121"/>
    </source>
</evidence>
<keyword evidence="3" id="KW-0446">Lipid-binding</keyword>
<name>A0AAF3FAP6_9BILA</name>
<evidence type="ECO:0000256" key="2">
    <source>
        <dbReference type="ARBA" id="ARBA00022448"/>
    </source>
</evidence>
<dbReference type="CDD" id="cd00742">
    <property type="entry name" value="FABP"/>
    <property type="match status" value="1"/>
</dbReference>
<feature type="transmembrane region" description="Helical" evidence="4">
    <location>
        <begin position="169"/>
        <end position="190"/>
    </location>
</feature>
<protein>
    <recommendedName>
        <fullName evidence="5">Cytosolic fatty-acid binding proteins domain-containing protein</fullName>
    </recommendedName>
</protein>
<dbReference type="InterPro" id="IPR040094">
    <property type="entry name" value="Lbp1-4"/>
</dbReference>
<dbReference type="PRINTS" id="PR00178">
    <property type="entry name" value="FATTYACIDBP"/>
</dbReference>
<dbReference type="PROSITE" id="PS00214">
    <property type="entry name" value="FABP"/>
    <property type="match status" value="1"/>
</dbReference>
<dbReference type="InterPro" id="IPR009346">
    <property type="entry name" value="GRIM-19"/>
</dbReference>
<comment type="similarity">
    <text evidence="1">Belongs to the calycin superfamily. Fatty-acid binding protein (FABP) family.</text>
</comment>
<reference evidence="7" key="1">
    <citation type="submission" date="2024-02" db="UniProtKB">
        <authorList>
            <consortium name="WormBaseParasite"/>
        </authorList>
    </citation>
    <scope>IDENTIFICATION</scope>
</reference>
<dbReference type="InterPro" id="IPR000463">
    <property type="entry name" value="Fatty_acid-bd"/>
</dbReference>
<dbReference type="Gene3D" id="2.40.128.20">
    <property type="match status" value="1"/>
</dbReference>